<evidence type="ECO:0000256" key="4">
    <source>
        <dbReference type="HAMAP-Rule" id="MF_00724"/>
    </source>
</evidence>
<reference evidence="6 7" key="1">
    <citation type="submission" date="2019-10" db="EMBL/GenBank/DDBJ databases">
        <title>Alkaliphilus serpentinus sp. nov. and Alkaliphilus pronyensis sp. nov., two novel anaerobic alkaliphilic species isolated from the serpentinized-hosted hydrothermal field of the Prony Bay (New Caledonia).</title>
        <authorList>
            <person name="Postec A."/>
        </authorList>
    </citation>
    <scope>NUCLEOTIDE SEQUENCE [LARGE SCALE GENOMIC DNA]</scope>
    <source>
        <strain evidence="6 7">LacV</strain>
    </source>
</reference>
<evidence type="ECO:0000313" key="7">
    <source>
        <dbReference type="Proteomes" id="UP000432715"/>
    </source>
</evidence>
<keyword evidence="6" id="KW-0282">Flagellum</keyword>
<sequence>MNIQQVNLTPNTSLGLLEPKEQNKETSFSSLFMEAVKNADKLSKTSEDYTVKLAAGEVDSLHEVMIAAQKSEVALQLVIEIRNKVLDAYREITRMQI</sequence>
<evidence type="ECO:0000256" key="5">
    <source>
        <dbReference type="NCBIfam" id="TIGR00205"/>
    </source>
</evidence>
<dbReference type="Pfam" id="PF02049">
    <property type="entry name" value="FliE"/>
    <property type="match status" value="1"/>
</dbReference>
<evidence type="ECO:0000256" key="2">
    <source>
        <dbReference type="ARBA" id="ARBA00009272"/>
    </source>
</evidence>
<comment type="similarity">
    <text evidence="2 4">Belongs to the FliE family.</text>
</comment>
<dbReference type="RefSeq" id="WP_151860515.1">
    <property type="nucleotide sequence ID" value="NZ_WBZC01000014.1"/>
</dbReference>
<proteinExistence type="inferred from homology"/>
<name>A0A6I0F1Q3_9FIRM</name>
<dbReference type="InterPro" id="IPR001624">
    <property type="entry name" value="FliE"/>
</dbReference>
<dbReference type="GO" id="GO:0071973">
    <property type="term" value="P:bacterial-type flagellum-dependent cell motility"/>
    <property type="evidence" value="ECO:0007669"/>
    <property type="project" value="InterPro"/>
</dbReference>
<dbReference type="Proteomes" id="UP000432715">
    <property type="component" value="Unassembled WGS sequence"/>
</dbReference>
<accession>A0A6I0F1Q3</accession>
<evidence type="ECO:0000313" key="6">
    <source>
        <dbReference type="EMBL" id="KAB3535887.1"/>
    </source>
</evidence>
<dbReference type="GO" id="GO:0005198">
    <property type="term" value="F:structural molecule activity"/>
    <property type="evidence" value="ECO:0007669"/>
    <property type="project" value="UniProtKB-UniRule"/>
</dbReference>
<comment type="subcellular location">
    <subcellularLocation>
        <location evidence="1 4">Bacterial flagellum basal body</location>
    </subcellularLocation>
</comment>
<gene>
    <name evidence="4 6" type="primary">fliE</name>
    <name evidence="6" type="ORF">F8154_05055</name>
</gene>
<organism evidence="6 7">
    <name type="scientific">Alkaliphilus pronyensis</name>
    <dbReference type="NCBI Taxonomy" id="1482732"/>
    <lineage>
        <taxon>Bacteria</taxon>
        <taxon>Bacillati</taxon>
        <taxon>Bacillota</taxon>
        <taxon>Clostridia</taxon>
        <taxon>Peptostreptococcales</taxon>
        <taxon>Natronincolaceae</taxon>
        <taxon>Alkaliphilus</taxon>
    </lineage>
</organism>
<dbReference type="GO" id="GO:0003774">
    <property type="term" value="F:cytoskeletal motor activity"/>
    <property type="evidence" value="ECO:0007669"/>
    <property type="project" value="InterPro"/>
</dbReference>
<keyword evidence="3 4" id="KW-0975">Bacterial flagellum</keyword>
<evidence type="ECO:0000256" key="1">
    <source>
        <dbReference type="ARBA" id="ARBA00004117"/>
    </source>
</evidence>
<dbReference type="NCBIfam" id="TIGR00205">
    <property type="entry name" value="fliE"/>
    <property type="match status" value="1"/>
</dbReference>
<dbReference type="OrthoDB" id="9812413at2"/>
<dbReference type="PANTHER" id="PTHR34653">
    <property type="match status" value="1"/>
</dbReference>
<dbReference type="EMBL" id="WBZC01000014">
    <property type="protein sequence ID" value="KAB3535887.1"/>
    <property type="molecule type" value="Genomic_DNA"/>
</dbReference>
<keyword evidence="6" id="KW-0969">Cilium</keyword>
<dbReference type="HAMAP" id="MF_00724">
    <property type="entry name" value="FliE"/>
    <property type="match status" value="1"/>
</dbReference>
<protein>
    <recommendedName>
        <fullName evidence="4 5">Flagellar hook-basal body complex protein FliE</fullName>
    </recommendedName>
</protein>
<keyword evidence="7" id="KW-1185">Reference proteome</keyword>
<comment type="caution">
    <text evidence="6">The sequence shown here is derived from an EMBL/GenBank/DDBJ whole genome shotgun (WGS) entry which is preliminary data.</text>
</comment>
<dbReference type="PANTHER" id="PTHR34653:SF1">
    <property type="entry name" value="FLAGELLAR HOOK-BASAL BODY COMPLEX PROTEIN FLIE"/>
    <property type="match status" value="1"/>
</dbReference>
<keyword evidence="6" id="KW-0966">Cell projection</keyword>
<evidence type="ECO:0000256" key="3">
    <source>
        <dbReference type="ARBA" id="ARBA00023143"/>
    </source>
</evidence>
<dbReference type="PRINTS" id="PR01006">
    <property type="entry name" value="FLGHOOKFLIE"/>
</dbReference>
<dbReference type="AlphaFoldDB" id="A0A6I0F1Q3"/>
<dbReference type="GO" id="GO:0009425">
    <property type="term" value="C:bacterial-type flagellum basal body"/>
    <property type="evidence" value="ECO:0007669"/>
    <property type="project" value="UniProtKB-SubCell"/>
</dbReference>